<feature type="transmembrane region" description="Helical" evidence="9">
    <location>
        <begin position="313"/>
        <end position="335"/>
    </location>
</feature>
<feature type="transmembrane region" description="Helical" evidence="9">
    <location>
        <begin position="277"/>
        <end position="301"/>
    </location>
</feature>
<evidence type="ECO:0000256" key="5">
    <source>
        <dbReference type="ARBA" id="ARBA00023065"/>
    </source>
</evidence>
<feature type="transmembrane region" description="Helical" evidence="9">
    <location>
        <begin position="356"/>
        <end position="376"/>
    </location>
</feature>
<dbReference type="OrthoDB" id="297496at2759"/>
<evidence type="ECO:0000256" key="1">
    <source>
        <dbReference type="ARBA" id="ARBA00004141"/>
    </source>
</evidence>
<evidence type="ECO:0000256" key="2">
    <source>
        <dbReference type="ARBA" id="ARBA00022448"/>
    </source>
</evidence>
<dbReference type="GeneID" id="64572087"/>
<dbReference type="PANTHER" id="PTHR11003">
    <property type="entry name" value="POTASSIUM CHANNEL, SUBFAMILY K"/>
    <property type="match status" value="1"/>
</dbReference>
<evidence type="ECO:0000256" key="9">
    <source>
        <dbReference type="SAM" id="Phobius"/>
    </source>
</evidence>
<feature type="region of interest" description="Disordered" evidence="8">
    <location>
        <begin position="673"/>
        <end position="711"/>
    </location>
</feature>
<feature type="domain" description="Potassium channel" evidence="10">
    <location>
        <begin position="497"/>
        <end position="567"/>
    </location>
</feature>
<feature type="compositionally biased region" description="Basic and acidic residues" evidence="8">
    <location>
        <begin position="1"/>
        <end position="16"/>
    </location>
</feature>
<dbReference type="Proteomes" id="UP000663131">
    <property type="component" value="Chromosome 3"/>
</dbReference>
<feature type="transmembrane region" description="Helical" evidence="9">
    <location>
        <begin position="411"/>
        <end position="432"/>
    </location>
</feature>
<feature type="transmembrane region" description="Helical" evidence="9">
    <location>
        <begin position="545"/>
        <end position="568"/>
    </location>
</feature>
<dbReference type="RefSeq" id="XP_041134928.1">
    <property type="nucleotide sequence ID" value="XM_041278733.1"/>
</dbReference>
<evidence type="ECO:0000256" key="7">
    <source>
        <dbReference type="ARBA" id="ARBA00023303"/>
    </source>
</evidence>
<keyword evidence="4 9" id="KW-1133">Transmembrane helix</keyword>
<evidence type="ECO:0000256" key="8">
    <source>
        <dbReference type="SAM" id="MobiDB-lite"/>
    </source>
</evidence>
<dbReference type="KEGG" id="bbrx:BRETT_000161"/>
<dbReference type="EMBL" id="CP063131">
    <property type="protein sequence ID" value="QOU18434.1"/>
    <property type="molecule type" value="Genomic_DNA"/>
</dbReference>
<dbReference type="PANTHER" id="PTHR11003:SF342">
    <property type="entry name" value="OUTWARD-RECTIFIER POTASSIUM CHANNEL TOK1"/>
    <property type="match status" value="1"/>
</dbReference>
<feature type="compositionally biased region" description="Polar residues" evidence="8">
    <location>
        <begin position="49"/>
        <end position="60"/>
    </location>
</feature>
<dbReference type="GO" id="GO:0005886">
    <property type="term" value="C:plasma membrane"/>
    <property type="evidence" value="ECO:0007669"/>
    <property type="project" value="TreeGrafter"/>
</dbReference>
<protein>
    <recommendedName>
        <fullName evidence="10">Potassium channel domain-containing protein</fullName>
    </recommendedName>
</protein>
<evidence type="ECO:0000256" key="6">
    <source>
        <dbReference type="ARBA" id="ARBA00023136"/>
    </source>
</evidence>
<evidence type="ECO:0000313" key="11">
    <source>
        <dbReference type="EMBL" id="QOU18434.1"/>
    </source>
</evidence>
<reference evidence="11" key="1">
    <citation type="submission" date="2020-10" db="EMBL/GenBank/DDBJ databases">
        <authorList>
            <person name="Palmer J.M."/>
        </authorList>
    </citation>
    <scope>NUCLEOTIDE SEQUENCE</scope>
    <source>
        <strain evidence="11">UCD 2041</strain>
    </source>
</reference>
<dbReference type="AlphaFoldDB" id="A0A871R1H7"/>
<dbReference type="SUPFAM" id="SSF81324">
    <property type="entry name" value="Voltage-gated potassium channels"/>
    <property type="match status" value="2"/>
</dbReference>
<evidence type="ECO:0000256" key="3">
    <source>
        <dbReference type="ARBA" id="ARBA00022692"/>
    </source>
</evidence>
<evidence type="ECO:0000259" key="10">
    <source>
        <dbReference type="Pfam" id="PF07885"/>
    </source>
</evidence>
<dbReference type="GO" id="GO:0030322">
    <property type="term" value="P:stabilization of membrane potential"/>
    <property type="evidence" value="ECO:0007669"/>
    <property type="project" value="TreeGrafter"/>
</dbReference>
<feature type="transmembrane region" description="Helical" evidence="9">
    <location>
        <begin position="198"/>
        <end position="224"/>
    </location>
</feature>
<keyword evidence="6 9" id="KW-0472">Membrane</keyword>
<dbReference type="Pfam" id="PF07885">
    <property type="entry name" value="Ion_trans_2"/>
    <property type="match status" value="1"/>
</dbReference>
<feature type="transmembrane region" description="Helical" evidence="9">
    <location>
        <begin position="519"/>
        <end position="539"/>
    </location>
</feature>
<feature type="region of interest" description="Disordered" evidence="8">
    <location>
        <begin position="1"/>
        <end position="73"/>
    </location>
</feature>
<feature type="compositionally biased region" description="Polar residues" evidence="8">
    <location>
        <begin position="17"/>
        <end position="34"/>
    </location>
</feature>
<comment type="subcellular location">
    <subcellularLocation>
        <location evidence="1">Membrane</location>
        <topology evidence="1">Multi-pass membrane protein</topology>
    </subcellularLocation>
</comment>
<organism evidence="11 12">
    <name type="scientific">Dekkera bruxellensis</name>
    <name type="common">Brettanomyces custersii</name>
    <dbReference type="NCBI Taxonomy" id="5007"/>
    <lineage>
        <taxon>Eukaryota</taxon>
        <taxon>Fungi</taxon>
        <taxon>Dikarya</taxon>
        <taxon>Ascomycota</taxon>
        <taxon>Saccharomycotina</taxon>
        <taxon>Pichiomycetes</taxon>
        <taxon>Pichiales</taxon>
        <taxon>Pichiaceae</taxon>
        <taxon>Brettanomyces</taxon>
    </lineage>
</organism>
<dbReference type="Gene3D" id="1.10.287.70">
    <property type="match status" value="2"/>
</dbReference>
<keyword evidence="7" id="KW-0407">Ion channel</keyword>
<evidence type="ECO:0000256" key="4">
    <source>
        <dbReference type="ARBA" id="ARBA00022989"/>
    </source>
</evidence>
<dbReference type="GO" id="GO:0022841">
    <property type="term" value="F:potassium ion leak channel activity"/>
    <property type="evidence" value="ECO:0007669"/>
    <property type="project" value="TreeGrafter"/>
</dbReference>
<name>A0A871R1H7_DEKBR</name>
<reference evidence="11" key="2">
    <citation type="journal article" name="BMC Genomics">
        <title>New genome assemblies reveal patterns of domestication and adaptation across Brettanomyces (Dekkera) species.</title>
        <authorList>
            <person name="Roach M.J."/>
            <person name="Borneman A.R."/>
        </authorList>
    </citation>
    <scope>NUCLEOTIDE SEQUENCE</scope>
    <source>
        <strain evidence="11">UCD 2041</strain>
    </source>
</reference>
<keyword evidence="5" id="KW-0406">Ion transport</keyword>
<proteinExistence type="predicted"/>
<gene>
    <name evidence="11" type="ORF">BRETT_000161</name>
</gene>
<dbReference type="InterPro" id="IPR003280">
    <property type="entry name" value="2pore_dom_K_chnl"/>
</dbReference>
<feature type="compositionally biased region" description="Basic and acidic residues" evidence="8">
    <location>
        <begin position="675"/>
        <end position="684"/>
    </location>
</feature>
<dbReference type="GO" id="GO:0015271">
    <property type="term" value="F:outward rectifier potassium channel activity"/>
    <property type="evidence" value="ECO:0007669"/>
    <property type="project" value="TreeGrafter"/>
</dbReference>
<sequence>MAVNESRKQNIVERDTTPTNSTSTVGQPDNASQLSSKHEDSSKDKKKSNATGIMTSNNDSHNPRRRSHSLSFYGKKRHKISFDFPRKCSSFKKMKSTYNEQNSHEKTHKSDQSSKSLLAYMEKENGEGNSDSQETIKYPHNIIHNDPSFGDAHSLIEVQDEIQDYLDTSLNSIQWRVSNLYVEPGDSSFVFWFMLSSYFPLLCGCIGPLSNMMSIFAIVCSWKIRKGLPNDSGDNEGGDEFWVYLVNATSVALALVSNFFLLLNFRKKVRYVVSQVISISGWFIASTMLMCLVIVYHWYFYSHHLDDQFDLNYGFYFAIVTVCLHWLNFVVLFLNELGFLMKKYRPVFNINQVQRSLIFQSSSMAVWLLVGAIISIRVWDSSFGFGLYYCIISVVTIGEQQDIPATSLARGISSFWILIALVLFGLIISSVIDTVLEFSKTTIYWHRLASTKKMKMKLKKEAMKTDKEAFDFMRDVNSTAELTQQLISFLTNSVAFCAFLLLGCTAFKYTEDWSFSTSCYFCFCCLVTLGAGNIIPTSAAGRVLFSVWALAAIPIMTILVSNLSDLIFHRLKKLDDMDMFDIIYRFANGRKHLRFMTKLFRANQDSVDIKTLENLMHDTSISTSKTLMHSLPKVREQINSDAYNIDDRCESSEDLDELAQAINEFSTMGEFASTRSEDAKKDAPFSDGSEQSGNFELYGVSNEPSTKKETQISVPLATNPVDALFEFIFNNTKLSNLSFLNTDSFIHSVKMSIHLLNYVREGTLCVSYDVEKIKRARVYLIRAFRIIDPNFDEDTFLRKYELSSDGATAVIPQDDYILDLTLDKPIDIVNRHQSVIFPPGKSIHTLFRKKHDFILNHLSTLQILLAELHKAFIMVRFKPTFHYNFEEWRRFLILTENSAYVNQSRKGEFWLGDRSPLSFPNREPEYFATSYLRLLESKLHRFAWEYDQDKYHVVIDEENK</sequence>
<feature type="transmembrane region" description="Helical" evidence="9">
    <location>
        <begin position="244"/>
        <end position="265"/>
    </location>
</feature>
<feature type="compositionally biased region" description="Basic residues" evidence="8">
    <location>
        <begin position="63"/>
        <end position="73"/>
    </location>
</feature>
<keyword evidence="3 9" id="KW-0812">Transmembrane</keyword>
<keyword evidence="2" id="KW-0813">Transport</keyword>
<evidence type="ECO:0000313" key="12">
    <source>
        <dbReference type="Proteomes" id="UP000663131"/>
    </source>
</evidence>
<accession>A0A871R1H7</accession>
<dbReference type="InterPro" id="IPR013099">
    <property type="entry name" value="K_chnl_dom"/>
</dbReference>
<feature type="transmembrane region" description="Helical" evidence="9">
    <location>
        <begin position="486"/>
        <end position="507"/>
    </location>
</feature>